<comment type="caution">
    <text evidence="1">The sequence shown here is derived from an EMBL/GenBank/DDBJ whole genome shotgun (WGS) entry which is preliminary data.</text>
</comment>
<accession>A0A9W4D0G7</accession>
<gene>
    <name evidence="1" type="ORF">BGTH12_LOCUS3214</name>
</gene>
<name>A0A9W4D0G7_BLUGR</name>
<evidence type="ECO:0000313" key="2">
    <source>
        <dbReference type="Proteomes" id="UP000683417"/>
    </source>
</evidence>
<dbReference type="EMBL" id="CAJHIT010000005">
    <property type="protein sequence ID" value="CAD6501856.1"/>
    <property type="molecule type" value="Genomic_DNA"/>
</dbReference>
<organism evidence="1 2">
    <name type="scientific">Blumeria graminis f. sp. triticale</name>
    <dbReference type="NCBI Taxonomy" id="1689686"/>
    <lineage>
        <taxon>Eukaryota</taxon>
        <taxon>Fungi</taxon>
        <taxon>Dikarya</taxon>
        <taxon>Ascomycota</taxon>
        <taxon>Pezizomycotina</taxon>
        <taxon>Leotiomycetes</taxon>
        <taxon>Erysiphales</taxon>
        <taxon>Erysiphaceae</taxon>
        <taxon>Blumeria</taxon>
    </lineage>
</organism>
<reference evidence="1" key="1">
    <citation type="submission" date="2020-10" db="EMBL/GenBank/DDBJ databases">
        <authorList>
            <person name="Muller C M."/>
        </authorList>
    </citation>
    <scope>NUCLEOTIDE SEQUENCE</scope>
    <source>
        <strain evidence="1">THUN-12</strain>
    </source>
</reference>
<sequence>MVPNECEGCILDGTLYLGGSLAVRLGDSLRLGVQEPH</sequence>
<dbReference type="Proteomes" id="UP000683417">
    <property type="component" value="Unassembled WGS sequence"/>
</dbReference>
<protein>
    <submittedName>
        <fullName evidence="1">BgTH12-02102</fullName>
    </submittedName>
</protein>
<evidence type="ECO:0000313" key="1">
    <source>
        <dbReference type="EMBL" id="CAD6501856.1"/>
    </source>
</evidence>
<proteinExistence type="predicted"/>
<dbReference type="AlphaFoldDB" id="A0A9W4D0G7"/>